<dbReference type="RefSeq" id="XP_022308644.1">
    <property type="nucleotide sequence ID" value="XM_022452936.1"/>
</dbReference>
<dbReference type="InterPro" id="IPR031941">
    <property type="entry name" value="DUF4773"/>
</dbReference>
<keyword evidence="3" id="KW-1185">Reference proteome</keyword>
<accession>A0A8B8C0L9</accession>
<evidence type="ECO:0000313" key="3">
    <source>
        <dbReference type="Proteomes" id="UP000694844"/>
    </source>
</evidence>
<evidence type="ECO:0000313" key="4">
    <source>
        <dbReference type="RefSeq" id="XP_022308644.1"/>
    </source>
</evidence>
<proteinExistence type="predicted"/>
<dbReference type="OrthoDB" id="5952164at2759"/>
<gene>
    <name evidence="4" type="primary">LOC111114573</name>
</gene>
<dbReference type="PANTHER" id="PTHR36299">
    <property type="entry name" value="AGAP008005-PA"/>
    <property type="match status" value="1"/>
</dbReference>
<name>A0A8B8C0L9_CRAVI</name>
<evidence type="ECO:0000259" key="2">
    <source>
        <dbReference type="Pfam" id="PF15998"/>
    </source>
</evidence>
<feature type="region of interest" description="Disordered" evidence="1">
    <location>
        <begin position="280"/>
        <end position="300"/>
    </location>
</feature>
<dbReference type="Pfam" id="PF15998">
    <property type="entry name" value="DUF4773"/>
    <property type="match status" value="1"/>
</dbReference>
<evidence type="ECO:0000256" key="1">
    <source>
        <dbReference type="SAM" id="MobiDB-lite"/>
    </source>
</evidence>
<feature type="region of interest" description="Disordered" evidence="1">
    <location>
        <begin position="1"/>
        <end position="48"/>
    </location>
</feature>
<feature type="compositionally biased region" description="Basic and acidic residues" evidence="1">
    <location>
        <begin position="27"/>
        <end position="48"/>
    </location>
</feature>
<feature type="compositionally biased region" description="Basic and acidic residues" evidence="1">
    <location>
        <begin position="1"/>
        <end position="14"/>
    </location>
</feature>
<dbReference type="PANTHER" id="PTHR36299:SF2">
    <property type="entry name" value="DUF4773 DOMAIN-CONTAINING PROTEIN"/>
    <property type="match status" value="1"/>
</dbReference>
<protein>
    <submittedName>
        <fullName evidence="4">Uncharacterized protein LOC111114573</fullName>
    </submittedName>
</protein>
<dbReference type="AlphaFoldDB" id="A0A8B8C0L9"/>
<organism evidence="3 4">
    <name type="scientific">Crassostrea virginica</name>
    <name type="common">Eastern oyster</name>
    <dbReference type="NCBI Taxonomy" id="6565"/>
    <lineage>
        <taxon>Eukaryota</taxon>
        <taxon>Metazoa</taxon>
        <taxon>Spiralia</taxon>
        <taxon>Lophotrochozoa</taxon>
        <taxon>Mollusca</taxon>
        <taxon>Bivalvia</taxon>
        <taxon>Autobranchia</taxon>
        <taxon>Pteriomorphia</taxon>
        <taxon>Ostreida</taxon>
        <taxon>Ostreoidea</taxon>
        <taxon>Ostreidae</taxon>
        <taxon>Crassostrea</taxon>
    </lineage>
</organism>
<dbReference type="GeneID" id="111114573"/>
<feature type="compositionally biased region" description="Basic and acidic residues" evidence="1">
    <location>
        <begin position="282"/>
        <end position="292"/>
    </location>
</feature>
<dbReference type="Proteomes" id="UP000694844">
    <property type="component" value="Chromosome 9"/>
</dbReference>
<sequence>MKENQKGDRKKEESVTPSTVAPKKNINAKEQEKKNNTQKVKPKEEGHLDQVLKIGEKLKNKTLDLGEKVKNKTMEKLSQLGMIKSQNPLKHIFVPDVWKLQLTLEDLNQVMKDTNHLSKQEKIDVNYPKLLPVKSNVTEGNLTVALRKVVMENRVGFCDCRDYDCMCCSRVTHKRIQVNMTGCANITFMSKSQELDFKFSMDKNMVYKKQIAVEPAPKICLGSHSKVADICVTFLNMTSKVTVLEDHKFHVVGCLEFSISLFNKTVNAFPVDCFQMPSHQHHQNEESEKKMAQDLGNWMP</sequence>
<feature type="domain" description="DUF4773" evidence="2">
    <location>
        <begin position="158"/>
        <end position="277"/>
    </location>
</feature>
<dbReference type="KEGG" id="cvn:111114573"/>
<reference evidence="4" key="1">
    <citation type="submission" date="2025-08" db="UniProtKB">
        <authorList>
            <consortium name="RefSeq"/>
        </authorList>
    </citation>
    <scope>IDENTIFICATION</scope>
    <source>
        <tissue evidence="4">Whole sample</tissue>
    </source>
</reference>